<feature type="domain" description="CobQ/CobB/MinD/ParA nucleotide binding" evidence="3">
    <location>
        <begin position="4"/>
        <end position="50"/>
    </location>
</feature>
<reference evidence="5" key="1">
    <citation type="submission" date="2016-10" db="EMBL/GenBank/DDBJ databases">
        <authorList>
            <person name="Varghese N."/>
            <person name="Submissions S."/>
        </authorList>
    </citation>
    <scope>NUCLEOTIDE SEQUENCE [LARGE SCALE GENOMIC DNA]</scope>
    <source>
        <strain evidence="5">CGMCC 4.3504</strain>
    </source>
</reference>
<dbReference type="InterPro" id="IPR050625">
    <property type="entry name" value="ParA/MinD_ATPase"/>
</dbReference>
<dbReference type="GO" id="GO:0016887">
    <property type="term" value="F:ATP hydrolysis activity"/>
    <property type="evidence" value="ECO:0007669"/>
    <property type="project" value="TreeGrafter"/>
</dbReference>
<dbReference type="Gene3D" id="3.40.50.300">
    <property type="entry name" value="P-loop containing nucleotide triphosphate hydrolases"/>
    <property type="match status" value="1"/>
</dbReference>
<dbReference type="InterPro" id="IPR002586">
    <property type="entry name" value="CobQ/CobB/MinD/ParA_Nub-bd_dom"/>
</dbReference>
<dbReference type="EMBL" id="FMZK01000001">
    <property type="protein sequence ID" value="SDC12427.1"/>
    <property type="molecule type" value="Genomic_DNA"/>
</dbReference>
<dbReference type="InterPro" id="IPR027417">
    <property type="entry name" value="P-loop_NTPase"/>
</dbReference>
<name>A0A1G6J124_9ACTN</name>
<dbReference type="GO" id="GO:0005829">
    <property type="term" value="C:cytosol"/>
    <property type="evidence" value="ECO:0007669"/>
    <property type="project" value="TreeGrafter"/>
</dbReference>
<accession>A0A1G6J124</accession>
<gene>
    <name evidence="4" type="ORF">SAMN05216505_101471</name>
</gene>
<sequence length="305" mass="33453">MLVFAASDKGGTGRSVTSANLAYQRALTGDHVAYVDFDFGSPTAAAVFDVPGAMRGVAERGLHSYLEGEVPEPARIDVWRQTEHPLLHARPNQSGRLALLPGDAGGGEFVTGEDTLDRCVDLLLRLNGEFDLTIVDLSAGRSYAVDMVLAATAHPRMRYVPFRWLVFHRWTRQHVIAAAGLVHKEHGIIRGGVDRGHDEETLRGAVRFVRAAVPDPDSPLWAQGSPAQAAWMQSCDDALRRLASEHRIGDSVVLGAVPLEPVLQWREQLITEEDVLSTQIANKETLEALEEIARRLTDDSCWGRP</sequence>
<evidence type="ECO:0000256" key="2">
    <source>
        <dbReference type="ARBA" id="ARBA00022840"/>
    </source>
</evidence>
<dbReference type="GO" id="GO:0009898">
    <property type="term" value="C:cytoplasmic side of plasma membrane"/>
    <property type="evidence" value="ECO:0007669"/>
    <property type="project" value="TreeGrafter"/>
</dbReference>
<dbReference type="RefSeq" id="WP_055574157.1">
    <property type="nucleotide sequence ID" value="NZ_FMZK01000001.1"/>
</dbReference>
<keyword evidence="1" id="KW-0547">Nucleotide-binding</keyword>
<evidence type="ECO:0000259" key="3">
    <source>
        <dbReference type="Pfam" id="PF01656"/>
    </source>
</evidence>
<evidence type="ECO:0000256" key="1">
    <source>
        <dbReference type="ARBA" id="ARBA00022741"/>
    </source>
</evidence>
<keyword evidence="5" id="KW-1185">Reference proteome</keyword>
<dbReference type="Pfam" id="PF01656">
    <property type="entry name" value="CbiA"/>
    <property type="match status" value="1"/>
</dbReference>
<evidence type="ECO:0000313" key="4">
    <source>
        <dbReference type="EMBL" id="SDC12427.1"/>
    </source>
</evidence>
<dbReference type="STRING" id="67344.SAMN05216505_101471"/>
<evidence type="ECO:0000313" key="5">
    <source>
        <dbReference type="Proteomes" id="UP000182100"/>
    </source>
</evidence>
<dbReference type="AlphaFoldDB" id="A0A1G6J124"/>
<dbReference type="NCBIfam" id="NF040564">
    <property type="entry name" value="SCO2523_fam"/>
    <property type="match status" value="1"/>
</dbReference>
<dbReference type="PANTHER" id="PTHR43384">
    <property type="entry name" value="SEPTUM SITE-DETERMINING PROTEIN MIND HOMOLOG, CHLOROPLASTIC-RELATED"/>
    <property type="match status" value="1"/>
</dbReference>
<dbReference type="GO" id="GO:0005524">
    <property type="term" value="F:ATP binding"/>
    <property type="evidence" value="ECO:0007669"/>
    <property type="project" value="UniProtKB-KW"/>
</dbReference>
<protein>
    <submittedName>
        <fullName evidence="4">CobQ/CobB/MinD/ParA nucleotide binding domain-containing protein</fullName>
    </submittedName>
</protein>
<keyword evidence="2" id="KW-0067">ATP-binding</keyword>
<organism evidence="4 5">
    <name type="scientific">Streptomyces prasinopilosus</name>
    <dbReference type="NCBI Taxonomy" id="67344"/>
    <lineage>
        <taxon>Bacteria</taxon>
        <taxon>Bacillati</taxon>
        <taxon>Actinomycetota</taxon>
        <taxon>Actinomycetes</taxon>
        <taxon>Kitasatosporales</taxon>
        <taxon>Streptomycetaceae</taxon>
        <taxon>Streptomyces</taxon>
    </lineage>
</organism>
<dbReference type="Proteomes" id="UP000182100">
    <property type="component" value="Unassembled WGS sequence"/>
</dbReference>
<dbReference type="PANTHER" id="PTHR43384:SF6">
    <property type="entry name" value="SEPTUM SITE-DETERMINING PROTEIN MIND HOMOLOG, CHLOROPLASTIC"/>
    <property type="match status" value="1"/>
</dbReference>
<dbReference type="SUPFAM" id="SSF52540">
    <property type="entry name" value="P-loop containing nucleoside triphosphate hydrolases"/>
    <property type="match status" value="1"/>
</dbReference>
<proteinExistence type="predicted"/>
<dbReference type="GO" id="GO:0051782">
    <property type="term" value="P:negative regulation of cell division"/>
    <property type="evidence" value="ECO:0007669"/>
    <property type="project" value="TreeGrafter"/>
</dbReference>